<dbReference type="AlphaFoldDB" id="A0AAN9M3F5"/>
<dbReference type="EMBL" id="JAYMYQ010000003">
    <property type="protein sequence ID" value="KAK7345414.1"/>
    <property type="molecule type" value="Genomic_DNA"/>
</dbReference>
<organism evidence="1 2">
    <name type="scientific">Canavalia gladiata</name>
    <name type="common">Sword bean</name>
    <name type="synonym">Dolichos gladiatus</name>
    <dbReference type="NCBI Taxonomy" id="3824"/>
    <lineage>
        <taxon>Eukaryota</taxon>
        <taxon>Viridiplantae</taxon>
        <taxon>Streptophyta</taxon>
        <taxon>Embryophyta</taxon>
        <taxon>Tracheophyta</taxon>
        <taxon>Spermatophyta</taxon>
        <taxon>Magnoliopsida</taxon>
        <taxon>eudicotyledons</taxon>
        <taxon>Gunneridae</taxon>
        <taxon>Pentapetalae</taxon>
        <taxon>rosids</taxon>
        <taxon>fabids</taxon>
        <taxon>Fabales</taxon>
        <taxon>Fabaceae</taxon>
        <taxon>Papilionoideae</taxon>
        <taxon>50 kb inversion clade</taxon>
        <taxon>NPAAA clade</taxon>
        <taxon>indigoferoid/millettioid clade</taxon>
        <taxon>Phaseoleae</taxon>
        <taxon>Canavalia</taxon>
    </lineage>
</organism>
<reference evidence="1 2" key="1">
    <citation type="submission" date="2024-01" db="EMBL/GenBank/DDBJ databases">
        <title>The genomes of 5 underutilized Papilionoideae crops provide insights into root nodulation and disease resistanc.</title>
        <authorList>
            <person name="Jiang F."/>
        </authorList>
    </citation>
    <scope>NUCLEOTIDE SEQUENCE [LARGE SCALE GENOMIC DNA]</scope>
    <source>
        <strain evidence="1">LVBAO_FW01</strain>
        <tissue evidence="1">Leaves</tissue>
    </source>
</reference>
<sequence>MARVKPPQGVKEESIGDATVQGLSKRVSVQDMGILLICWFEKRWSMSIAVLATREHRKFREKPVMLMSAQYKGF</sequence>
<dbReference type="Proteomes" id="UP001367508">
    <property type="component" value="Unassembled WGS sequence"/>
</dbReference>
<keyword evidence="2" id="KW-1185">Reference proteome</keyword>
<evidence type="ECO:0000313" key="2">
    <source>
        <dbReference type="Proteomes" id="UP001367508"/>
    </source>
</evidence>
<comment type="caution">
    <text evidence="1">The sequence shown here is derived from an EMBL/GenBank/DDBJ whole genome shotgun (WGS) entry which is preliminary data.</text>
</comment>
<evidence type="ECO:0000313" key="1">
    <source>
        <dbReference type="EMBL" id="KAK7345414.1"/>
    </source>
</evidence>
<name>A0AAN9M3F5_CANGL</name>
<protein>
    <submittedName>
        <fullName evidence="1">Uncharacterized protein</fullName>
    </submittedName>
</protein>
<accession>A0AAN9M3F5</accession>
<proteinExistence type="predicted"/>
<gene>
    <name evidence="1" type="ORF">VNO77_16018</name>
</gene>